<evidence type="ECO:0007829" key="11">
    <source>
        <dbReference type="PeptideAtlas" id="Q9XUB7"/>
    </source>
</evidence>
<keyword evidence="3" id="KW-0964">Secreted</keyword>
<sequence>MIRIFLVIALASVAVFSAPISRLPQSLDDIPAEFKELIPAKVTEYLKSITTEEKAAIKEFIKSVMGGNKSVEELSADIKERSPSLYAKVEKLDVLLRTKLAKLDPAALALFGKVIAQGLSFRQQFHAGYQPTPEMVKKLFKGYIAEYKTLSENAKATITDEFPIVVEFFQHEKIQAIIQQIVNY</sequence>
<dbReference type="InParanoid" id="Q9XUB7"/>
<keyword evidence="5" id="KW-0175">Coiled coil</keyword>
<dbReference type="KEGG" id="cel:CELE_W02A2.2"/>
<comment type="similarity">
    <text evidence="2">Belongs to the fatty-acid and retinol-binding protein (FARBP) family.</text>
</comment>
<evidence type="ECO:0000313" key="8">
    <source>
        <dbReference type="EMBL" id="CAB05305.1"/>
    </source>
</evidence>
<dbReference type="PANTHER" id="PTHR31418:SF19">
    <property type="entry name" value="FATTY-ACID AND RETINOL-BINDING PROTEIN 1-RELATED"/>
    <property type="match status" value="1"/>
</dbReference>
<dbReference type="PaxDb" id="6239-W02A2.2"/>
<reference evidence="8 9" key="1">
    <citation type="journal article" date="1998" name="Science">
        <title>Genome sequence of the nematode C. elegans: a platform for investigating biology.</title>
        <authorList>
            <consortium name="The C. elegans sequencing consortium"/>
            <person name="Sulson J.E."/>
            <person name="Waterston R."/>
        </authorList>
    </citation>
    <scope>NUCLEOTIDE SEQUENCE [LARGE SCALE GENOMIC DNA]</scope>
    <source>
        <strain evidence="8 9">Bristol N2</strain>
    </source>
</reference>
<keyword evidence="4 7" id="KW-0732">Signal</keyword>
<evidence type="ECO:0000256" key="1">
    <source>
        <dbReference type="ARBA" id="ARBA00004613"/>
    </source>
</evidence>
<dbReference type="EMBL" id="BX284604">
    <property type="protein sequence ID" value="CAB05305.1"/>
    <property type="molecule type" value="Genomic_DNA"/>
</dbReference>
<dbReference type="Proteomes" id="UP000001940">
    <property type="component" value="Chromosome IV"/>
</dbReference>
<comment type="subcellular location">
    <subcellularLocation>
        <location evidence="1">Secreted</location>
    </subcellularLocation>
</comment>
<dbReference type="OMA" id="VEFFQHE"/>
<keyword evidence="11" id="KW-1267">Proteomics identification</keyword>
<dbReference type="AGR" id="WB:WBGene00001390"/>
<dbReference type="FunCoup" id="Q9XUB7">
    <property type="interactions" value="4"/>
</dbReference>
<evidence type="ECO:0000256" key="3">
    <source>
        <dbReference type="ARBA" id="ARBA00022525"/>
    </source>
</evidence>
<evidence type="ECO:0000256" key="4">
    <source>
        <dbReference type="ARBA" id="ARBA00022729"/>
    </source>
</evidence>
<evidence type="ECO:0000256" key="7">
    <source>
        <dbReference type="SAM" id="SignalP"/>
    </source>
</evidence>
<keyword evidence="9" id="KW-1185">Reference proteome</keyword>
<dbReference type="InterPro" id="IPR008632">
    <property type="entry name" value="Gp-FAR-1"/>
</dbReference>
<dbReference type="SMR" id="Q9XUB7"/>
<feature type="signal peptide" evidence="7">
    <location>
        <begin position="1"/>
        <end position="17"/>
    </location>
</feature>
<evidence type="ECO:0000256" key="6">
    <source>
        <dbReference type="ARBA" id="ARBA00023121"/>
    </source>
</evidence>
<dbReference type="HOGENOM" id="CLU_117803_0_0_1"/>
<dbReference type="PIR" id="T26076">
    <property type="entry name" value="T26076"/>
</dbReference>
<dbReference type="Pfam" id="PF05823">
    <property type="entry name" value="Gp-FAR-1"/>
    <property type="match status" value="1"/>
</dbReference>
<dbReference type="PhylomeDB" id="Q9XUB7"/>
<dbReference type="GO" id="GO:0005576">
    <property type="term" value="C:extracellular region"/>
    <property type="evidence" value="ECO:0007669"/>
    <property type="project" value="UniProtKB-SubCell"/>
</dbReference>
<dbReference type="AlphaFoldDB" id="Q9XUB7"/>
<evidence type="ECO:0000313" key="10">
    <source>
        <dbReference type="WormBase" id="W02A2.2"/>
    </source>
</evidence>
<accession>Q9XUB7</accession>
<proteinExistence type="evidence at protein level"/>
<dbReference type="Gene3D" id="1.20.120.1100">
    <property type="match status" value="1"/>
</dbReference>
<dbReference type="Bgee" id="WBGene00001390">
    <property type="expression patterns" value="Expressed in adult organism and 2 other cell types or tissues"/>
</dbReference>
<evidence type="ECO:0000313" key="9">
    <source>
        <dbReference type="Proteomes" id="UP000001940"/>
    </source>
</evidence>
<dbReference type="eggNOG" id="ENOG502R1CS">
    <property type="taxonomic scope" value="Eukaryota"/>
</dbReference>
<gene>
    <name evidence="8 10" type="primary">far-6</name>
    <name evidence="8" type="ORF">CELE_W02A2.2</name>
    <name evidence="10" type="ORF">W02A2.2</name>
</gene>
<dbReference type="OrthoDB" id="5808308at2759"/>
<organism evidence="8 9">
    <name type="scientific">Caenorhabditis elegans</name>
    <dbReference type="NCBI Taxonomy" id="6239"/>
    <lineage>
        <taxon>Eukaryota</taxon>
        <taxon>Metazoa</taxon>
        <taxon>Ecdysozoa</taxon>
        <taxon>Nematoda</taxon>
        <taxon>Chromadorea</taxon>
        <taxon>Rhabditida</taxon>
        <taxon>Rhabditina</taxon>
        <taxon>Rhabditomorpha</taxon>
        <taxon>Rhabditoidea</taxon>
        <taxon>Rhabditidae</taxon>
        <taxon>Peloderinae</taxon>
        <taxon>Caenorhabditis</taxon>
    </lineage>
</organism>
<dbReference type="RefSeq" id="NP_502561.1">
    <property type="nucleotide sequence ID" value="NM_070160.6"/>
</dbReference>
<dbReference type="GeneID" id="189096"/>
<keyword evidence="6" id="KW-0446">Lipid-binding</keyword>
<dbReference type="PeptideAtlas" id="Q9XUB7"/>
<dbReference type="PANTHER" id="PTHR31418">
    <property type="entry name" value="FATTY-ACID AND RETINOL-BINDING PROTEIN 1"/>
    <property type="match status" value="1"/>
</dbReference>
<dbReference type="CTD" id="189096"/>
<feature type="chain" id="PRO_5004336705" evidence="7">
    <location>
        <begin position="18"/>
        <end position="184"/>
    </location>
</feature>
<dbReference type="UCSC" id="W02A2.2">
    <property type="organism name" value="c. elegans"/>
</dbReference>
<dbReference type="WormBase" id="W02A2.2">
    <property type="protein sequence ID" value="CE21232"/>
    <property type="gene ID" value="WBGene00001390"/>
    <property type="gene designation" value="far-6"/>
</dbReference>
<evidence type="ECO:0000256" key="2">
    <source>
        <dbReference type="ARBA" id="ARBA00006648"/>
    </source>
</evidence>
<protein>
    <submittedName>
        <fullName evidence="8">Fatty-acid and retinol-binding protein 1</fullName>
    </submittedName>
</protein>
<evidence type="ECO:0000256" key="5">
    <source>
        <dbReference type="ARBA" id="ARBA00023054"/>
    </source>
</evidence>
<dbReference type="GO" id="GO:0008289">
    <property type="term" value="F:lipid binding"/>
    <property type="evidence" value="ECO:0007669"/>
    <property type="project" value="UniProtKB-KW"/>
</dbReference>
<name>Q9XUB7_CAEEL</name>
<dbReference type="STRING" id="6239.W02A2.2.1"/>